<dbReference type="PANTHER" id="PTHR24321:SF14">
    <property type="entry name" value="SHORT-CHAIN TYPE DEHYDROGENASE_REDUCTASE BLR2146-RELATED"/>
    <property type="match status" value="1"/>
</dbReference>
<dbReference type="SUPFAM" id="SSF51735">
    <property type="entry name" value="NAD(P)-binding Rossmann-fold domains"/>
    <property type="match status" value="1"/>
</dbReference>
<dbReference type="AlphaFoldDB" id="A0A370NKZ9"/>
<dbReference type="Pfam" id="PF13561">
    <property type="entry name" value="adh_short_C2"/>
    <property type="match status" value="1"/>
</dbReference>
<dbReference type="PRINTS" id="PR00081">
    <property type="entry name" value="GDHRDH"/>
</dbReference>
<evidence type="ECO:0000313" key="3">
    <source>
        <dbReference type="EMBL" id="RDK06266.1"/>
    </source>
</evidence>
<dbReference type="PANTHER" id="PTHR24321">
    <property type="entry name" value="DEHYDROGENASES, SHORT CHAIN"/>
    <property type="match status" value="1"/>
</dbReference>
<dbReference type="FunFam" id="3.40.50.720:FF:000084">
    <property type="entry name" value="Short-chain dehydrogenase reductase"/>
    <property type="match status" value="1"/>
</dbReference>
<dbReference type="Gene3D" id="3.40.50.720">
    <property type="entry name" value="NAD(P)-binding Rossmann-like Domain"/>
    <property type="match status" value="1"/>
</dbReference>
<keyword evidence="4" id="KW-1185">Reference proteome</keyword>
<dbReference type="InterPro" id="IPR002347">
    <property type="entry name" value="SDR_fam"/>
</dbReference>
<dbReference type="RefSeq" id="WP_115215298.1">
    <property type="nucleotide sequence ID" value="NZ_QKWJ01000067.1"/>
</dbReference>
<gene>
    <name evidence="3" type="ORF">DN412_32290</name>
</gene>
<dbReference type="GO" id="GO:0016491">
    <property type="term" value="F:oxidoreductase activity"/>
    <property type="evidence" value="ECO:0007669"/>
    <property type="project" value="UniProtKB-KW"/>
</dbReference>
<protein>
    <submittedName>
        <fullName evidence="3">SDR family NAD(P)-dependent oxidoreductase</fullName>
    </submittedName>
</protein>
<comment type="caution">
    <text evidence="3">The sequence shown here is derived from an EMBL/GenBank/DDBJ whole genome shotgun (WGS) entry which is preliminary data.</text>
</comment>
<dbReference type="Proteomes" id="UP000255165">
    <property type="component" value="Unassembled WGS sequence"/>
</dbReference>
<organism evidence="3 4">
    <name type="scientific">Cupriavidus lacunae</name>
    <dbReference type="NCBI Taxonomy" id="2666307"/>
    <lineage>
        <taxon>Bacteria</taxon>
        <taxon>Pseudomonadati</taxon>
        <taxon>Pseudomonadota</taxon>
        <taxon>Betaproteobacteria</taxon>
        <taxon>Burkholderiales</taxon>
        <taxon>Burkholderiaceae</taxon>
        <taxon>Cupriavidus</taxon>
    </lineage>
</organism>
<accession>A0A370NKZ9</accession>
<reference evidence="4" key="1">
    <citation type="submission" date="2018-06" db="EMBL/GenBank/DDBJ databases">
        <authorList>
            <person name="Feng T."/>
            <person name="Jeon C.O."/>
        </authorList>
    </citation>
    <scope>NUCLEOTIDE SEQUENCE [LARGE SCALE GENOMIC DNA]</scope>
    <source>
        <strain evidence="4">S23</strain>
    </source>
</reference>
<name>A0A370NKZ9_9BURK</name>
<sequence length="268" mass="27998">MYKALSLEGKVAIVTGGAGGIGQATVDLMIGRGARVAVADIALDRAQAVATKYGDAAIAVGMDLSHEASIKAMVARAVDHFGRLDILHNNATAVGQQLVDADNGIGEMATETWDTFFTTNCRGTMIVTREALPHLVRSGDGAIVNTVSGMALQGNIRFHAYSATKAAMMQMTRAVATAYGRKGVRCNAVAPGLVLTETVAKDFPSAMLKLVLDETPRDRVGAPEDIAEAVAFLASDAARNITGQTLVADGGVSIHIPGFSAYREFFGD</sequence>
<evidence type="ECO:0000256" key="2">
    <source>
        <dbReference type="ARBA" id="ARBA00023002"/>
    </source>
</evidence>
<keyword evidence="2" id="KW-0560">Oxidoreductase</keyword>
<dbReference type="InterPro" id="IPR020904">
    <property type="entry name" value="Sc_DH/Rdtase_CS"/>
</dbReference>
<dbReference type="PRINTS" id="PR00080">
    <property type="entry name" value="SDRFAMILY"/>
</dbReference>
<dbReference type="PROSITE" id="PS00061">
    <property type="entry name" value="ADH_SHORT"/>
    <property type="match status" value="1"/>
</dbReference>
<proteinExistence type="inferred from homology"/>
<evidence type="ECO:0000256" key="1">
    <source>
        <dbReference type="ARBA" id="ARBA00006484"/>
    </source>
</evidence>
<dbReference type="CDD" id="cd05233">
    <property type="entry name" value="SDR_c"/>
    <property type="match status" value="1"/>
</dbReference>
<comment type="similarity">
    <text evidence="1">Belongs to the short-chain dehydrogenases/reductases (SDR) family.</text>
</comment>
<evidence type="ECO:0000313" key="4">
    <source>
        <dbReference type="Proteomes" id="UP000255165"/>
    </source>
</evidence>
<dbReference type="InterPro" id="IPR036291">
    <property type="entry name" value="NAD(P)-bd_dom_sf"/>
</dbReference>
<dbReference type="EMBL" id="QKWJ01000067">
    <property type="protein sequence ID" value="RDK06266.1"/>
    <property type="molecule type" value="Genomic_DNA"/>
</dbReference>